<comment type="caution">
    <text evidence="2">The sequence shown here is derived from an EMBL/GenBank/DDBJ whole genome shotgun (WGS) entry which is preliminary data.</text>
</comment>
<reference evidence="4" key="1">
    <citation type="journal article" date="2017" name="Plant J.">
        <title>The pomegranate (Punica granatum L.) genome and the genomics of punicalagin biosynthesis.</title>
        <authorList>
            <person name="Qin G."/>
            <person name="Xu C."/>
            <person name="Ming R."/>
            <person name="Tang H."/>
            <person name="Guyot R."/>
            <person name="Kramer E.M."/>
            <person name="Hu Y."/>
            <person name="Yi X."/>
            <person name="Qi Y."/>
            <person name="Xu X."/>
            <person name="Gao Z."/>
            <person name="Pan H."/>
            <person name="Jian J."/>
            <person name="Tian Y."/>
            <person name="Yue Z."/>
            <person name="Xu Y."/>
        </authorList>
    </citation>
    <scope>NUCLEOTIDE SEQUENCE [LARGE SCALE GENOMIC DNA]</scope>
    <source>
        <strain evidence="4">cv. Dabenzi</strain>
    </source>
</reference>
<evidence type="ECO:0008006" key="6">
    <source>
        <dbReference type="Google" id="ProtNLM"/>
    </source>
</evidence>
<dbReference type="GeneID" id="116198821"/>
<accession>A0A218VZ54</accession>
<sequence>MEDLFYFQDYHQEEEKEAVEEQLEAEEALSLSDLPLGFDSDPPSIETPYNDLSNHPARRSSSQPQDFFEFLTDVDLISSDHIMCSADDIIICGKLIPFKEPPAYSYRSLNPHNPFADDQENRQQEEEEEPKQVQRKATLGLRSRSESSSNLHSINAPESKLTRNSRSLDYRKLHRFSSPMMSNSPETVNMNSSSVKSFGKLGDVLAKRATRPRWYVFMFGMVKFPAEMELEDIKTRQLRRNPTTLFVPTNETTEAATRGGRSSMSRNKGSWKLLKALSCKDHTSVAVTTPFACLPQSESFA</sequence>
<dbReference type="PANTHER" id="PTHR34130">
    <property type="entry name" value="OS08G0243800 PROTEIN"/>
    <property type="match status" value="1"/>
</dbReference>
<feature type="region of interest" description="Disordered" evidence="1">
    <location>
        <begin position="107"/>
        <end position="167"/>
    </location>
</feature>
<dbReference type="OrthoDB" id="752671at2759"/>
<evidence type="ECO:0000313" key="2">
    <source>
        <dbReference type="EMBL" id="OWM65775.1"/>
    </source>
</evidence>
<proteinExistence type="predicted"/>
<evidence type="ECO:0000256" key="1">
    <source>
        <dbReference type="SAM" id="MobiDB-lite"/>
    </source>
</evidence>
<reference evidence="2" key="2">
    <citation type="submission" date="2017-06" db="EMBL/GenBank/DDBJ databases">
        <title>The pomegranate genome and the genomics of punicalagin biosynthesis.</title>
        <authorList>
            <person name="Xu C."/>
        </authorList>
    </citation>
    <scope>NUCLEOTIDE SEQUENCE [LARGE SCALE GENOMIC DNA]</scope>
    <source>
        <tissue evidence="2">Fresh leaf</tissue>
    </source>
</reference>
<reference evidence="3 5" key="3">
    <citation type="submission" date="2017-11" db="EMBL/GenBank/DDBJ databases">
        <title>De-novo sequencing of pomegranate (Punica granatum L.) genome.</title>
        <authorList>
            <person name="Akparov Z."/>
            <person name="Amiraslanov A."/>
            <person name="Hajiyeva S."/>
            <person name="Abbasov M."/>
            <person name="Kaur K."/>
            <person name="Hamwieh A."/>
            <person name="Solovyev V."/>
            <person name="Salamov A."/>
            <person name="Braich B."/>
            <person name="Kosarev P."/>
            <person name="Mahmoud A."/>
            <person name="Hajiyev E."/>
            <person name="Babayeva S."/>
            <person name="Izzatullayeva V."/>
            <person name="Mammadov A."/>
            <person name="Mammadov A."/>
            <person name="Sharifova S."/>
            <person name="Ojaghi J."/>
            <person name="Eynullazada K."/>
            <person name="Bayramov B."/>
            <person name="Abdulazimova A."/>
            <person name="Shahmuradov I."/>
        </authorList>
    </citation>
    <scope>NUCLEOTIDE SEQUENCE [LARGE SCALE GENOMIC DNA]</scope>
    <source>
        <strain evidence="3">AG2017</strain>
        <strain evidence="5">cv. AG2017</strain>
        <tissue evidence="3">Leaf</tissue>
    </source>
</reference>
<feature type="region of interest" description="Disordered" evidence="1">
    <location>
        <begin position="30"/>
        <end position="63"/>
    </location>
</feature>
<protein>
    <recommendedName>
        <fullName evidence="6">Membrane-associated kinase regulator 6</fullName>
    </recommendedName>
</protein>
<dbReference type="AlphaFoldDB" id="A0A218VZ54"/>
<name>A0A218VZ54_PUNGR</name>
<dbReference type="EMBL" id="PGOL01000974">
    <property type="protein sequence ID" value="PKI62364.1"/>
    <property type="molecule type" value="Genomic_DNA"/>
</dbReference>
<gene>
    <name evidence="2" type="ORF">CDL15_Pgr015200</name>
    <name evidence="3" type="ORF">CRG98_017170</name>
</gene>
<dbReference type="PANTHER" id="PTHR34130:SF3">
    <property type="entry name" value="DUF1645 FAMILY PROTEIN"/>
    <property type="match status" value="1"/>
</dbReference>
<evidence type="ECO:0000313" key="3">
    <source>
        <dbReference type="EMBL" id="PKI62364.1"/>
    </source>
</evidence>
<dbReference type="Proteomes" id="UP000197138">
    <property type="component" value="Unassembled WGS sequence"/>
</dbReference>
<dbReference type="Proteomes" id="UP000233551">
    <property type="component" value="Unassembled WGS sequence"/>
</dbReference>
<evidence type="ECO:0000313" key="4">
    <source>
        <dbReference type="Proteomes" id="UP000197138"/>
    </source>
</evidence>
<dbReference type="EMBL" id="MTKT01005556">
    <property type="protein sequence ID" value="OWM65775.1"/>
    <property type="molecule type" value="Genomic_DNA"/>
</dbReference>
<organism evidence="2 4">
    <name type="scientific">Punica granatum</name>
    <name type="common">Pomegranate</name>
    <dbReference type="NCBI Taxonomy" id="22663"/>
    <lineage>
        <taxon>Eukaryota</taxon>
        <taxon>Viridiplantae</taxon>
        <taxon>Streptophyta</taxon>
        <taxon>Embryophyta</taxon>
        <taxon>Tracheophyta</taxon>
        <taxon>Spermatophyta</taxon>
        <taxon>Magnoliopsida</taxon>
        <taxon>eudicotyledons</taxon>
        <taxon>Gunneridae</taxon>
        <taxon>Pentapetalae</taxon>
        <taxon>rosids</taxon>
        <taxon>malvids</taxon>
        <taxon>Myrtales</taxon>
        <taxon>Lythraceae</taxon>
        <taxon>Punica</taxon>
    </lineage>
</organism>
<keyword evidence="5" id="KW-1185">Reference proteome</keyword>
<evidence type="ECO:0000313" key="5">
    <source>
        <dbReference type="Proteomes" id="UP000233551"/>
    </source>
</evidence>